<dbReference type="EMBL" id="VTPC01074721">
    <property type="protein sequence ID" value="KAF2888699.1"/>
    <property type="molecule type" value="Genomic_DNA"/>
</dbReference>
<keyword evidence="3" id="KW-0732">Signal</keyword>
<comment type="caution">
    <text evidence="5">The sequence shown here is derived from an EMBL/GenBank/DDBJ whole genome shotgun (WGS) entry which is preliminary data.</text>
</comment>
<dbReference type="OrthoDB" id="6475849at2759"/>
<dbReference type="AlphaFoldDB" id="A0A8K0CJS9"/>
<dbReference type="Pfam" id="PF05649">
    <property type="entry name" value="Peptidase_M13_N"/>
    <property type="match status" value="1"/>
</dbReference>
<keyword evidence="6" id="KW-1185">Reference proteome</keyword>
<dbReference type="PROSITE" id="PS51885">
    <property type="entry name" value="NEPRILYSIN"/>
    <property type="match status" value="1"/>
</dbReference>
<sequence>MKIYIFVVVCSITFCLTASNVVRKDEIENLIDSDDNGLVCTTPGCIKAAQIVQDNLDETIEPCDDFFKFACGGFIKRTTIPNDKGQVTYFNIIGDRILKQLQTVLEEPSLPNEIIPFSNLKKFYKLCMDKQAIEKDGLQTVKNILRKLGGWPVLEGANWNETEFEWKDILYKFRRLGIPSSNIVYAVVTINSLNSSQLIIEIDGGTLGLDREYLIQGTENEVVEAYYEYLVDLAVIFGADKSIAEKEIKDALDFEIKLAK</sequence>
<dbReference type="Proteomes" id="UP000801492">
    <property type="component" value="Unassembled WGS sequence"/>
</dbReference>
<dbReference type="InterPro" id="IPR000718">
    <property type="entry name" value="Peptidase_M13"/>
</dbReference>
<feature type="signal peptide" evidence="3">
    <location>
        <begin position="1"/>
        <end position="18"/>
    </location>
</feature>
<dbReference type="SUPFAM" id="SSF55486">
    <property type="entry name" value="Metalloproteases ('zincins'), catalytic domain"/>
    <property type="match status" value="1"/>
</dbReference>
<evidence type="ECO:0000313" key="6">
    <source>
        <dbReference type="Proteomes" id="UP000801492"/>
    </source>
</evidence>
<reference evidence="5" key="1">
    <citation type="submission" date="2019-08" db="EMBL/GenBank/DDBJ databases">
        <title>The genome of the North American firefly Photinus pyralis.</title>
        <authorList>
            <consortium name="Photinus pyralis genome working group"/>
            <person name="Fallon T.R."/>
            <person name="Sander Lower S.E."/>
            <person name="Weng J.-K."/>
        </authorList>
    </citation>
    <scope>NUCLEOTIDE SEQUENCE</scope>
    <source>
        <strain evidence="5">TRF0915ILg1</strain>
        <tissue evidence="5">Whole body</tissue>
    </source>
</reference>
<evidence type="ECO:0000259" key="4">
    <source>
        <dbReference type="Pfam" id="PF05649"/>
    </source>
</evidence>
<comment type="subcellular location">
    <subcellularLocation>
        <location evidence="1">Cell membrane</location>
        <topology evidence="1">Single-pass type II membrane protein</topology>
    </subcellularLocation>
</comment>
<organism evidence="5 6">
    <name type="scientific">Ignelater luminosus</name>
    <name type="common">Cucubano</name>
    <name type="synonym">Pyrophorus luminosus</name>
    <dbReference type="NCBI Taxonomy" id="2038154"/>
    <lineage>
        <taxon>Eukaryota</taxon>
        <taxon>Metazoa</taxon>
        <taxon>Ecdysozoa</taxon>
        <taxon>Arthropoda</taxon>
        <taxon>Hexapoda</taxon>
        <taxon>Insecta</taxon>
        <taxon>Pterygota</taxon>
        <taxon>Neoptera</taxon>
        <taxon>Endopterygota</taxon>
        <taxon>Coleoptera</taxon>
        <taxon>Polyphaga</taxon>
        <taxon>Elateriformia</taxon>
        <taxon>Elateroidea</taxon>
        <taxon>Elateridae</taxon>
        <taxon>Agrypninae</taxon>
        <taxon>Pyrophorini</taxon>
        <taxon>Ignelater</taxon>
    </lineage>
</organism>
<dbReference type="GO" id="GO:0004222">
    <property type="term" value="F:metalloendopeptidase activity"/>
    <property type="evidence" value="ECO:0007669"/>
    <property type="project" value="InterPro"/>
</dbReference>
<dbReference type="PANTHER" id="PTHR11733:SF224">
    <property type="entry name" value="NEPRILYSIN-2"/>
    <property type="match status" value="1"/>
</dbReference>
<evidence type="ECO:0000256" key="2">
    <source>
        <dbReference type="ARBA" id="ARBA00007357"/>
    </source>
</evidence>
<accession>A0A8K0CJS9</accession>
<evidence type="ECO:0000256" key="3">
    <source>
        <dbReference type="SAM" id="SignalP"/>
    </source>
</evidence>
<comment type="similarity">
    <text evidence="2">Belongs to the peptidase M13 family.</text>
</comment>
<dbReference type="InterPro" id="IPR008753">
    <property type="entry name" value="Peptidase_M13_N"/>
</dbReference>
<feature type="domain" description="Peptidase M13 N-terminal" evidence="4">
    <location>
        <begin position="62"/>
        <end position="260"/>
    </location>
</feature>
<evidence type="ECO:0000313" key="5">
    <source>
        <dbReference type="EMBL" id="KAF2888699.1"/>
    </source>
</evidence>
<dbReference type="PANTHER" id="PTHR11733">
    <property type="entry name" value="ZINC METALLOPROTEASE FAMILY M13 NEPRILYSIN-RELATED"/>
    <property type="match status" value="1"/>
</dbReference>
<proteinExistence type="inferred from homology"/>
<dbReference type="GO" id="GO:0016485">
    <property type="term" value="P:protein processing"/>
    <property type="evidence" value="ECO:0007669"/>
    <property type="project" value="TreeGrafter"/>
</dbReference>
<dbReference type="GO" id="GO:0005886">
    <property type="term" value="C:plasma membrane"/>
    <property type="evidence" value="ECO:0007669"/>
    <property type="project" value="UniProtKB-SubCell"/>
</dbReference>
<evidence type="ECO:0000256" key="1">
    <source>
        <dbReference type="ARBA" id="ARBA00004401"/>
    </source>
</evidence>
<protein>
    <recommendedName>
        <fullName evidence="4">Peptidase M13 N-terminal domain-containing protein</fullName>
    </recommendedName>
</protein>
<feature type="chain" id="PRO_5035447237" description="Peptidase M13 N-terminal domain-containing protein" evidence="3">
    <location>
        <begin position="19"/>
        <end position="260"/>
    </location>
</feature>
<feature type="non-terminal residue" evidence="5">
    <location>
        <position position="1"/>
    </location>
</feature>
<name>A0A8K0CJS9_IGNLU</name>
<gene>
    <name evidence="5" type="ORF">ILUMI_17474</name>
</gene>
<dbReference type="Gene3D" id="1.10.1380.10">
    <property type="entry name" value="Neutral endopeptidase , domain2"/>
    <property type="match status" value="1"/>
</dbReference>
<dbReference type="InterPro" id="IPR042089">
    <property type="entry name" value="Peptidase_M13_dom_2"/>
</dbReference>